<dbReference type="EMBL" id="BKCJ010008176">
    <property type="protein sequence ID" value="GEU80937.1"/>
    <property type="molecule type" value="Genomic_DNA"/>
</dbReference>
<name>A0A6L2N680_TANCI</name>
<proteinExistence type="predicted"/>
<gene>
    <name evidence="1" type="ORF">Tci_052915</name>
</gene>
<evidence type="ECO:0000313" key="1">
    <source>
        <dbReference type="EMBL" id="GEU80937.1"/>
    </source>
</evidence>
<comment type="caution">
    <text evidence="1">The sequence shown here is derived from an EMBL/GenBank/DDBJ whole genome shotgun (WGS) entry which is preliminary data.</text>
</comment>
<protein>
    <submittedName>
        <fullName evidence="1">Uncharacterized protein</fullName>
    </submittedName>
</protein>
<accession>A0A6L2N680</accession>
<dbReference type="AlphaFoldDB" id="A0A6L2N680"/>
<reference evidence="1" key="1">
    <citation type="journal article" date="2019" name="Sci. Rep.">
        <title>Draft genome of Tanacetum cinerariifolium, the natural source of mosquito coil.</title>
        <authorList>
            <person name="Yamashiro T."/>
            <person name="Shiraishi A."/>
            <person name="Satake H."/>
            <person name="Nakayama K."/>
        </authorList>
    </citation>
    <scope>NUCLEOTIDE SEQUENCE</scope>
</reference>
<sequence>MVAMVGEEVPGSREVVVNCLSVRLIRMMVKVEEDGWFLEVKGGGFDLGVVNSLRREILGDLMGESGEDTFGVDGGTVW</sequence>
<organism evidence="1">
    <name type="scientific">Tanacetum cinerariifolium</name>
    <name type="common">Dalmatian daisy</name>
    <name type="synonym">Chrysanthemum cinerariifolium</name>
    <dbReference type="NCBI Taxonomy" id="118510"/>
    <lineage>
        <taxon>Eukaryota</taxon>
        <taxon>Viridiplantae</taxon>
        <taxon>Streptophyta</taxon>
        <taxon>Embryophyta</taxon>
        <taxon>Tracheophyta</taxon>
        <taxon>Spermatophyta</taxon>
        <taxon>Magnoliopsida</taxon>
        <taxon>eudicotyledons</taxon>
        <taxon>Gunneridae</taxon>
        <taxon>Pentapetalae</taxon>
        <taxon>asterids</taxon>
        <taxon>campanulids</taxon>
        <taxon>Asterales</taxon>
        <taxon>Asteraceae</taxon>
        <taxon>Asteroideae</taxon>
        <taxon>Anthemideae</taxon>
        <taxon>Anthemidinae</taxon>
        <taxon>Tanacetum</taxon>
    </lineage>
</organism>